<gene>
    <name evidence="1" type="ORF">METZ01_LOCUS136840</name>
</gene>
<name>A0A381Z3W9_9ZZZZ</name>
<sequence length="624" mass="61127">MNTKVGTSFGLALLMAIAAIATMFATGLFTPKPTHAAIGVVTTTVTPATAKSTGQYTIAVTGGSAGITAIPVGGTITVTFGSKFTVPSTIATSAVKLKATVVSGGTGGIAGRLNDAEAITVSGRAVTITVPDMDDTTNATAYGDQAIAASTSVGATFTVIFTQAAGIVNPKVKQAAQTSSSTTGTLTVKSSTDTTAITSSLTEITAFTKFTPTTAARAATLTVTGGGFNATCADCKIRLNPQADTAPTTGAGGVAFNGSGTIDADGVFAGSILLSSGTKAGGYVWITDKAGFSKVSSTAFTQKAGATPRSTSSKPGSTVTVDLVDYTAAATMTAGNTTVAGTALSALTGMTTVPSSGSSSSLAPFKFVLPTTVGEGVHKVSISDGTKAAVFDLTVTLRSVTVTPASAVPGQAITLSGDGYTKNGTLAATTGLVMKAGTVSTTAAVNSAAVSIDSTGSWSYSTIFPILEATSGSGVSSTIVFTATDSGSLVGVSDTAFKRTAKSVTLSPTTINPGEAVTVTVAGFTVDSDTTDTTGAEFTVTLGTTSGASDITLTGTSAFPIGADGTGTGTVTVPTTVTAGTRYVTVTDNALTVGGSTATTNNSKTVSVTVPKGVITVSPSSVST</sequence>
<proteinExistence type="predicted"/>
<feature type="non-terminal residue" evidence="1">
    <location>
        <position position="624"/>
    </location>
</feature>
<protein>
    <submittedName>
        <fullName evidence="1">Uncharacterized protein</fullName>
    </submittedName>
</protein>
<dbReference type="AlphaFoldDB" id="A0A381Z3W9"/>
<evidence type="ECO:0000313" key="1">
    <source>
        <dbReference type="EMBL" id="SVA83986.1"/>
    </source>
</evidence>
<accession>A0A381Z3W9</accession>
<reference evidence="1" key="1">
    <citation type="submission" date="2018-05" db="EMBL/GenBank/DDBJ databases">
        <authorList>
            <person name="Lanie J.A."/>
            <person name="Ng W.-L."/>
            <person name="Kazmierczak K.M."/>
            <person name="Andrzejewski T.M."/>
            <person name="Davidsen T.M."/>
            <person name="Wayne K.J."/>
            <person name="Tettelin H."/>
            <person name="Glass J.I."/>
            <person name="Rusch D."/>
            <person name="Podicherti R."/>
            <person name="Tsui H.-C.T."/>
            <person name="Winkler M.E."/>
        </authorList>
    </citation>
    <scope>NUCLEOTIDE SEQUENCE</scope>
</reference>
<dbReference type="EMBL" id="UINC01019867">
    <property type="protein sequence ID" value="SVA83986.1"/>
    <property type="molecule type" value="Genomic_DNA"/>
</dbReference>
<organism evidence="1">
    <name type="scientific">marine metagenome</name>
    <dbReference type="NCBI Taxonomy" id="408172"/>
    <lineage>
        <taxon>unclassified sequences</taxon>
        <taxon>metagenomes</taxon>
        <taxon>ecological metagenomes</taxon>
    </lineage>
</organism>